<protein>
    <submittedName>
        <fullName evidence="2">RES domain protein</fullName>
    </submittedName>
</protein>
<organism evidence="2 3">
    <name type="scientific">Pseudomonas putida (strain GB-1)</name>
    <dbReference type="NCBI Taxonomy" id="76869"/>
    <lineage>
        <taxon>Bacteria</taxon>
        <taxon>Pseudomonadati</taxon>
        <taxon>Pseudomonadota</taxon>
        <taxon>Gammaproteobacteria</taxon>
        <taxon>Pseudomonadales</taxon>
        <taxon>Pseudomonadaceae</taxon>
        <taxon>Pseudomonas</taxon>
    </lineage>
</organism>
<dbReference type="InterPro" id="IPR014914">
    <property type="entry name" value="RES_dom"/>
</dbReference>
<dbReference type="KEGG" id="ppg:PputGB1_4795"/>
<feature type="domain" description="RES" evidence="1">
    <location>
        <begin position="199"/>
        <end position="352"/>
    </location>
</feature>
<dbReference type="HOGENOM" id="CLU_042379_1_0_6"/>
<evidence type="ECO:0000259" key="1">
    <source>
        <dbReference type="SMART" id="SM00953"/>
    </source>
</evidence>
<dbReference type="RefSeq" id="WP_012274320.1">
    <property type="nucleotide sequence ID" value="NC_010322.1"/>
</dbReference>
<dbReference type="InterPro" id="IPR041206">
    <property type="entry name" value="HEPN/RES_NTD1"/>
</dbReference>
<evidence type="ECO:0000313" key="3">
    <source>
        <dbReference type="Proteomes" id="UP000002157"/>
    </source>
</evidence>
<dbReference type="EMBL" id="CP000926">
    <property type="protein sequence ID" value="ABZ00682.1"/>
    <property type="molecule type" value="Genomic_DNA"/>
</dbReference>
<dbReference type="eggNOG" id="ENOG502Z9NV">
    <property type="taxonomic scope" value="Bacteria"/>
</dbReference>
<evidence type="ECO:0000313" key="2">
    <source>
        <dbReference type="EMBL" id="ABZ00682.1"/>
    </source>
</evidence>
<proteinExistence type="predicted"/>
<dbReference type="AlphaFoldDB" id="B0KIZ2"/>
<sequence>MQKVCIDCIGDEDLKQWIRELNSHRGCSFCSQHTLLAAPLGELCQHIERILEMNYGKSANELPFCSAEGGYLGDSWSTYELLFEECCLDLPNDVDGSLRMGIIGLLVDDNWCRRDWVALDEDEAMRFAWGRFCNHIKHERRYFFQNLDSECVSYDSYSPVELLAAIAQLVDAEELIITVKPGLKLFRARPGFKGRNPTAKDFGPPPREVCQSNRMNPAGVPMFYGALDRRTAVYEVKERISRIGCFEVVKPLRLLDLSSLPMLPGAFSTESPRRRLLLSFLHYFTKEIMQPVARDDRVHTEYVPSQVVTEFLRDFNFESGRIDGVMYGSVASPKPGRRNVVLFLEDLEPEQGPYFPKINVPLKFLRACIVRL</sequence>
<dbReference type="Pfam" id="PF08808">
    <property type="entry name" value="RES"/>
    <property type="match status" value="1"/>
</dbReference>
<name>B0KIZ2_PSEPG</name>
<gene>
    <name evidence="2" type="ordered locus">PputGB1_4795</name>
</gene>
<accession>B0KIZ2</accession>
<dbReference type="Pfam" id="PF18870">
    <property type="entry name" value="HEPN_RES_NTD1"/>
    <property type="match status" value="1"/>
</dbReference>
<reference evidence="2 3" key="1">
    <citation type="submission" date="2008-01" db="EMBL/GenBank/DDBJ databases">
        <title>Complete sequence of Pseudomonas putida GB-1.</title>
        <authorList>
            <consortium name="US DOE Joint Genome Institute"/>
            <person name="Copeland A."/>
            <person name="Lucas S."/>
            <person name="Lapidus A."/>
            <person name="Barry K."/>
            <person name="Glavina del Rio T."/>
            <person name="Dalin E."/>
            <person name="Tice H."/>
            <person name="Pitluck S."/>
            <person name="Bruce D."/>
            <person name="Goodwin L."/>
            <person name="Chertkov O."/>
            <person name="Brettin T."/>
            <person name="Detter J.C."/>
            <person name="Han C."/>
            <person name="Kuske C.R."/>
            <person name="Schmutz J."/>
            <person name="Larimer F."/>
            <person name="Land M."/>
            <person name="Hauser L."/>
            <person name="Kyrpides N."/>
            <person name="Kim E."/>
            <person name="McCarthy J.K."/>
            <person name="Richardson P."/>
        </authorList>
    </citation>
    <scope>NUCLEOTIDE SEQUENCE [LARGE SCALE GENOMIC DNA]</scope>
    <source>
        <strain evidence="2 3">GB-1</strain>
    </source>
</reference>
<dbReference type="Proteomes" id="UP000002157">
    <property type="component" value="Chromosome"/>
</dbReference>
<dbReference type="SMART" id="SM00953">
    <property type="entry name" value="RES"/>
    <property type="match status" value="1"/>
</dbReference>